<feature type="compositionally biased region" description="Low complexity" evidence="9">
    <location>
        <begin position="396"/>
        <end position="417"/>
    </location>
</feature>
<keyword evidence="11" id="KW-1185">Reference proteome</keyword>
<feature type="compositionally biased region" description="Low complexity" evidence="9">
    <location>
        <begin position="17"/>
        <end position="39"/>
    </location>
</feature>
<keyword evidence="7" id="KW-0539">Nucleus</keyword>
<evidence type="ECO:0000313" key="10">
    <source>
        <dbReference type="EMBL" id="KAK0536944.1"/>
    </source>
</evidence>
<reference evidence="10" key="1">
    <citation type="journal article" date="2023" name="PhytoFront">
        <title>Draft Genome Resources of Seven Strains of Tilletia horrida, Causal Agent of Kernel Smut of Rice.</title>
        <authorList>
            <person name="Khanal S."/>
            <person name="Antony Babu S."/>
            <person name="Zhou X.G."/>
        </authorList>
    </citation>
    <scope>NUCLEOTIDE SEQUENCE</scope>
    <source>
        <strain evidence="10">TX3</strain>
    </source>
</reference>
<sequence>MGSKDSNRKGKARAAQGSTGAEETGARAGSGASGEGSSSKTQRRPQQHPHHRNGGKPHRAQPGLAGQQAHRRKAHARRAAPPDDAAALPPALPGLNKLKAAIRQTKRLLARADLNPETRQEAERKLVALEEDVEAKEAENAAREVGLKNRRLIFFDSIKATRKIKTLLKSRAQARKALEGEEEAKDEAAKEKLETVEAQLNHFRVMLNYTLHWPPLERYSRFYKTEPDYDPSKPRTRSAHDDEDDDDDEDEQESEEEEEEDSDSGDENAAGPKAGGTLAKKAKAAMAAAAGGGPSKKHLRRIAFAREHRAWVEKAMASGEISGEPEVEREGSAGAGAGAPSRTATAAAHARTQAQRNGKRRREEGEENDDHGSGAKSKMAGDHKSKKAKKQKSGKKGPQQASGDEEAASAAATASGGIQDDDFFDI</sequence>
<dbReference type="PANTHER" id="PTHR33911">
    <property type="entry name" value="RRNA-PROCESSING PROTEIN EFG1"/>
    <property type="match status" value="1"/>
</dbReference>
<evidence type="ECO:0000256" key="6">
    <source>
        <dbReference type="ARBA" id="ARBA00023054"/>
    </source>
</evidence>
<keyword evidence="6 8" id="KW-0175">Coiled coil</keyword>
<protein>
    <recommendedName>
        <fullName evidence="3">rRNA-processing protein EFG1</fullName>
    </recommendedName>
    <alternativeName>
        <fullName evidence="4">rRNA-processing protein efg1</fullName>
    </alternativeName>
</protein>
<feature type="compositionally biased region" description="Low complexity" evidence="9">
    <location>
        <begin position="82"/>
        <end position="93"/>
    </location>
</feature>
<dbReference type="Proteomes" id="UP001176521">
    <property type="component" value="Unassembled WGS sequence"/>
</dbReference>
<evidence type="ECO:0000256" key="8">
    <source>
        <dbReference type="SAM" id="Coils"/>
    </source>
</evidence>
<evidence type="ECO:0000256" key="4">
    <source>
        <dbReference type="ARBA" id="ARBA00019827"/>
    </source>
</evidence>
<feature type="coiled-coil region" evidence="8">
    <location>
        <begin position="95"/>
        <end position="139"/>
    </location>
</feature>
<comment type="similarity">
    <text evidence="2">Belongs to the EFG1 family.</text>
</comment>
<dbReference type="InterPro" id="IPR019310">
    <property type="entry name" value="Efg1"/>
</dbReference>
<feature type="coiled-coil region" evidence="8">
    <location>
        <begin position="164"/>
        <end position="191"/>
    </location>
</feature>
<evidence type="ECO:0000256" key="3">
    <source>
        <dbReference type="ARBA" id="ARBA00018689"/>
    </source>
</evidence>
<keyword evidence="5" id="KW-0698">rRNA processing</keyword>
<dbReference type="Pfam" id="PF10153">
    <property type="entry name" value="Efg1"/>
    <property type="match status" value="1"/>
</dbReference>
<feature type="region of interest" description="Disordered" evidence="9">
    <location>
        <begin position="1"/>
        <end position="93"/>
    </location>
</feature>
<dbReference type="GO" id="GO:0005730">
    <property type="term" value="C:nucleolus"/>
    <property type="evidence" value="ECO:0007669"/>
    <property type="project" value="UniProtKB-SubCell"/>
</dbReference>
<dbReference type="GO" id="GO:0000462">
    <property type="term" value="P:maturation of SSU-rRNA from tricistronic rRNA transcript (SSU-rRNA, 5.8S rRNA, LSU-rRNA)"/>
    <property type="evidence" value="ECO:0007669"/>
    <property type="project" value="TreeGrafter"/>
</dbReference>
<feature type="compositionally biased region" description="Basic residues" evidence="9">
    <location>
        <begin position="69"/>
        <end position="78"/>
    </location>
</feature>
<dbReference type="AlphaFoldDB" id="A0AAN6GJ81"/>
<dbReference type="GO" id="GO:0030688">
    <property type="term" value="C:preribosome, small subunit precursor"/>
    <property type="evidence" value="ECO:0007669"/>
    <property type="project" value="TreeGrafter"/>
</dbReference>
<name>A0AAN6GJ81_9BASI</name>
<dbReference type="EMBL" id="JAPDMQ010000068">
    <property type="protein sequence ID" value="KAK0536944.1"/>
    <property type="molecule type" value="Genomic_DNA"/>
</dbReference>
<feature type="region of interest" description="Disordered" evidence="9">
    <location>
        <begin position="316"/>
        <end position="426"/>
    </location>
</feature>
<dbReference type="PANTHER" id="PTHR33911:SF1">
    <property type="entry name" value="RRNA-PROCESSING PROTEIN EFG1"/>
    <property type="match status" value="1"/>
</dbReference>
<feature type="compositionally biased region" description="Basic and acidic residues" evidence="9">
    <location>
        <begin position="224"/>
        <end position="233"/>
    </location>
</feature>
<comment type="caution">
    <text evidence="10">The sequence shown here is derived from an EMBL/GenBank/DDBJ whole genome shotgun (WGS) entry which is preliminary data.</text>
</comment>
<evidence type="ECO:0000256" key="9">
    <source>
        <dbReference type="SAM" id="MobiDB-lite"/>
    </source>
</evidence>
<evidence type="ECO:0000256" key="1">
    <source>
        <dbReference type="ARBA" id="ARBA00004604"/>
    </source>
</evidence>
<feature type="compositionally biased region" description="Acidic residues" evidence="9">
    <location>
        <begin position="241"/>
        <end position="266"/>
    </location>
</feature>
<evidence type="ECO:0000313" key="11">
    <source>
        <dbReference type="Proteomes" id="UP001176521"/>
    </source>
</evidence>
<feature type="compositionally biased region" description="Low complexity" evidence="9">
    <location>
        <begin position="338"/>
        <end position="356"/>
    </location>
</feature>
<evidence type="ECO:0000256" key="5">
    <source>
        <dbReference type="ARBA" id="ARBA00022552"/>
    </source>
</evidence>
<proteinExistence type="inferred from homology"/>
<evidence type="ECO:0000256" key="7">
    <source>
        <dbReference type="ARBA" id="ARBA00023242"/>
    </source>
</evidence>
<gene>
    <name evidence="10" type="primary">EFG1</name>
    <name evidence="10" type="ORF">OC842_001794</name>
</gene>
<feature type="compositionally biased region" description="Basic residues" evidence="9">
    <location>
        <begin position="41"/>
        <end position="59"/>
    </location>
</feature>
<feature type="compositionally biased region" description="Low complexity" evidence="9">
    <location>
        <begin position="267"/>
        <end position="289"/>
    </location>
</feature>
<feature type="region of interest" description="Disordered" evidence="9">
    <location>
        <begin position="224"/>
        <end position="301"/>
    </location>
</feature>
<organism evidence="10 11">
    <name type="scientific">Tilletia horrida</name>
    <dbReference type="NCBI Taxonomy" id="155126"/>
    <lineage>
        <taxon>Eukaryota</taxon>
        <taxon>Fungi</taxon>
        <taxon>Dikarya</taxon>
        <taxon>Basidiomycota</taxon>
        <taxon>Ustilaginomycotina</taxon>
        <taxon>Exobasidiomycetes</taxon>
        <taxon>Tilletiales</taxon>
        <taxon>Tilletiaceae</taxon>
        <taxon>Tilletia</taxon>
    </lineage>
</organism>
<evidence type="ECO:0000256" key="2">
    <source>
        <dbReference type="ARBA" id="ARBA00006916"/>
    </source>
</evidence>
<comment type="subcellular location">
    <subcellularLocation>
        <location evidence="1">Nucleus</location>
        <location evidence="1">Nucleolus</location>
    </subcellularLocation>
</comment>
<feature type="compositionally biased region" description="Basic residues" evidence="9">
    <location>
        <begin position="384"/>
        <end position="395"/>
    </location>
</feature>
<dbReference type="InterPro" id="IPR050786">
    <property type="entry name" value="EFG1_rRNA-proc"/>
</dbReference>
<accession>A0AAN6GJ81</accession>